<name>A0A9D4LV02_DREPO</name>
<reference evidence="2" key="2">
    <citation type="submission" date="2020-11" db="EMBL/GenBank/DDBJ databases">
        <authorList>
            <person name="McCartney M.A."/>
            <person name="Auch B."/>
            <person name="Kono T."/>
            <person name="Mallez S."/>
            <person name="Becker A."/>
            <person name="Gohl D.M."/>
            <person name="Silverstein K.A.T."/>
            <person name="Koren S."/>
            <person name="Bechman K.B."/>
            <person name="Herman A."/>
            <person name="Abrahante J.E."/>
            <person name="Garbe J."/>
        </authorList>
    </citation>
    <scope>NUCLEOTIDE SEQUENCE</scope>
    <source>
        <strain evidence="2">Duluth1</strain>
        <tissue evidence="2">Whole animal</tissue>
    </source>
</reference>
<feature type="compositionally biased region" description="Polar residues" evidence="1">
    <location>
        <begin position="12"/>
        <end position="24"/>
    </location>
</feature>
<feature type="region of interest" description="Disordered" evidence="1">
    <location>
        <begin position="1"/>
        <end position="64"/>
    </location>
</feature>
<dbReference type="Proteomes" id="UP000828390">
    <property type="component" value="Unassembled WGS sequence"/>
</dbReference>
<reference evidence="2" key="1">
    <citation type="journal article" date="2019" name="bioRxiv">
        <title>The Genome of the Zebra Mussel, Dreissena polymorpha: A Resource for Invasive Species Research.</title>
        <authorList>
            <person name="McCartney M.A."/>
            <person name="Auch B."/>
            <person name="Kono T."/>
            <person name="Mallez S."/>
            <person name="Zhang Y."/>
            <person name="Obille A."/>
            <person name="Becker A."/>
            <person name="Abrahante J.E."/>
            <person name="Garbe J."/>
            <person name="Badalamenti J.P."/>
            <person name="Herman A."/>
            <person name="Mangelson H."/>
            <person name="Liachko I."/>
            <person name="Sullivan S."/>
            <person name="Sone E.D."/>
            <person name="Koren S."/>
            <person name="Silverstein K.A.T."/>
            <person name="Beckman K.B."/>
            <person name="Gohl D.M."/>
        </authorList>
    </citation>
    <scope>NUCLEOTIDE SEQUENCE</scope>
    <source>
        <strain evidence="2">Duluth1</strain>
        <tissue evidence="2">Whole animal</tissue>
    </source>
</reference>
<dbReference type="EMBL" id="JAIWYP010000002">
    <property type="protein sequence ID" value="KAH3864258.1"/>
    <property type="molecule type" value="Genomic_DNA"/>
</dbReference>
<evidence type="ECO:0000313" key="2">
    <source>
        <dbReference type="EMBL" id="KAH3864258.1"/>
    </source>
</evidence>
<evidence type="ECO:0000256" key="1">
    <source>
        <dbReference type="SAM" id="MobiDB-lite"/>
    </source>
</evidence>
<organism evidence="2 3">
    <name type="scientific">Dreissena polymorpha</name>
    <name type="common">Zebra mussel</name>
    <name type="synonym">Mytilus polymorpha</name>
    <dbReference type="NCBI Taxonomy" id="45954"/>
    <lineage>
        <taxon>Eukaryota</taxon>
        <taxon>Metazoa</taxon>
        <taxon>Spiralia</taxon>
        <taxon>Lophotrochozoa</taxon>
        <taxon>Mollusca</taxon>
        <taxon>Bivalvia</taxon>
        <taxon>Autobranchia</taxon>
        <taxon>Heteroconchia</taxon>
        <taxon>Euheterodonta</taxon>
        <taxon>Imparidentia</taxon>
        <taxon>Neoheterodontei</taxon>
        <taxon>Myida</taxon>
        <taxon>Dreissenoidea</taxon>
        <taxon>Dreissenidae</taxon>
        <taxon>Dreissena</taxon>
    </lineage>
</organism>
<dbReference type="AlphaFoldDB" id="A0A9D4LV02"/>
<feature type="compositionally biased region" description="Acidic residues" evidence="1">
    <location>
        <begin position="40"/>
        <end position="56"/>
    </location>
</feature>
<sequence length="64" mass="7093">MAGRGALRFRPSWSTGQRNGEYNINNETADGDTDNNNADQNEDDNDDAPDDDDNDDTITSLMIK</sequence>
<comment type="caution">
    <text evidence="2">The sequence shown here is derived from an EMBL/GenBank/DDBJ whole genome shotgun (WGS) entry which is preliminary data.</text>
</comment>
<accession>A0A9D4LV02</accession>
<protein>
    <submittedName>
        <fullName evidence="2">Uncharacterized protein</fullName>
    </submittedName>
</protein>
<keyword evidence="3" id="KW-1185">Reference proteome</keyword>
<proteinExistence type="predicted"/>
<evidence type="ECO:0000313" key="3">
    <source>
        <dbReference type="Proteomes" id="UP000828390"/>
    </source>
</evidence>
<gene>
    <name evidence="2" type="ORF">DPMN_027274</name>
</gene>